<organism evidence="2 3">
    <name type="scientific">Caligus rogercresseyi</name>
    <name type="common">Sea louse</name>
    <dbReference type="NCBI Taxonomy" id="217165"/>
    <lineage>
        <taxon>Eukaryota</taxon>
        <taxon>Metazoa</taxon>
        <taxon>Ecdysozoa</taxon>
        <taxon>Arthropoda</taxon>
        <taxon>Crustacea</taxon>
        <taxon>Multicrustacea</taxon>
        <taxon>Hexanauplia</taxon>
        <taxon>Copepoda</taxon>
        <taxon>Siphonostomatoida</taxon>
        <taxon>Caligidae</taxon>
        <taxon>Caligus</taxon>
    </lineage>
</organism>
<reference evidence="3" key="1">
    <citation type="submission" date="2021-01" db="EMBL/GenBank/DDBJ databases">
        <title>Caligus Genome Assembly.</title>
        <authorList>
            <person name="Gallardo-Escarate C."/>
        </authorList>
    </citation>
    <scope>NUCLEOTIDE SEQUENCE [LARGE SCALE GENOMIC DNA]</scope>
</reference>
<feature type="compositionally biased region" description="Basic and acidic residues" evidence="1">
    <location>
        <begin position="455"/>
        <end position="466"/>
    </location>
</feature>
<accession>A0A7T8KCA4</accession>
<evidence type="ECO:0000313" key="2">
    <source>
        <dbReference type="EMBL" id="QQP53246.1"/>
    </source>
</evidence>
<feature type="region of interest" description="Disordered" evidence="1">
    <location>
        <begin position="1"/>
        <end position="169"/>
    </location>
</feature>
<gene>
    <name evidence="2" type="ORF">FKW44_005656</name>
</gene>
<keyword evidence="3" id="KW-1185">Reference proteome</keyword>
<proteinExistence type="predicted"/>
<evidence type="ECO:0000313" key="3">
    <source>
        <dbReference type="Proteomes" id="UP000595437"/>
    </source>
</evidence>
<feature type="region of interest" description="Disordered" evidence="1">
    <location>
        <begin position="259"/>
        <end position="292"/>
    </location>
</feature>
<name>A0A7T8KCA4_CALRO</name>
<evidence type="ECO:0000256" key="1">
    <source>
        <dbReference type="SAM" id="MobiDB-lite"/>
    </source>
</evidence>
<dbReference type="Proteomes" id="UP000595437">
    <property type="component" value="Chromosome 3"/>
</dbReference>
<feature type="compositionally biased region" description="Basic residues" evidence="1">
    <location>
        <begin position="272"/>
        <end position="283"/>
    </location>
</feature>
<feature type="compositionally biased region" description="Basic and acidic residues" evidence="1">
    <location>
        <begin position="34"/>
        <end position="46"/>
    </location>
</feature>
<dbReference type="EMBL" id="CP045892">
    <property type="protein sequence ID" value="QQP53246.1"/>
    <property type="molecule type" value="Genomic_DNA"/>
</dbReference>
<feature type="compositionally biased region" description="Low complexity" evidence="1">
    <location>
        <begin position="80"/>
        <end position="97"/>
    </location>
</feature>
<feature type="compositionally biased region" description="Basic and acidic residues" evidence="1">
    <location>
        <begin position="421"/>
        <end position="430"/>
    </location>
</feature>
<feature type="compositionally biased region" description="Basic residues" evidence="1">
    <location>
        <begin position="135"/>
        <end position="146"/>
    </location>
</feature>
<dbReference type="AlphaFoldDB" id="A0A7T8KCA4"/>
<sequence length="516" mass="56593">MTSETSMTLHEQLEHNQIHTVLGATAEQSTAPRVHPEGKERREFPKTRVRTPTNLRILDRDDEEGEAPADQVLKKENKAGKSGHQSSKLSSSTGEESIMGGGDERYYGTSSRSNRCSSREYAAQQTQHFGDHYGRSRAYHAHPPRRSRGDLYGEAPKASSPYHHSGTLRRSERSGDYLILRQQQQQQQAAAAAAEYDRIQHHSGSRSDLLEHDHNSIYDHFTPPSNQYSFVRTCDGNFVKTLFPPTIPKYGSEDASASAAASSSSSSYRANHTLRRPSKRSHHSSSTTSGQTGDFCCRDEYGSMSSSSGPPQSYATLRGRKWTEKARGSCGDNYGRLNYLDPDSRMVLVAAAVWPNNSILLRTLAASGGRVLSRSTDRNLDNLGLSEDELLLSSTTSPSNHSSGLAGIRCSDEVLSLLIREPPDGKEKPEPASSKNNNKLAELSHAPAHHIHHSSSHDRKASKGELLELGGCSGEAPPPPLILSGQKSDTLIKRDSLKETLYDVGNSSEDTFDPKD</sequence>
<feature type="non-terminal residue" evidence="2">
    <location>
        <position position="516"/>
    </location>
</feature>
<feature type="region of interest" description="Disordered" evidence="1">
    <location>
        <begin position="421"/>
        <end position="489"/>
    </location>
</feature>
<protein>
    <submittedName>
        <fullName evidence="2">Uncharacterized protein</fullName>
    </submittedName>
</protein>